<keyword evidence="1" id="KW-0472">Membrane</keyword>
<evidence type="ECO:0000256" key="1">
    <source>
        <dbReference type="SAM" id="Phobius"/>
    </source>
</evidence>
<name>A0A5R8NVA0_9NOCA</name>
<protein>
    <submittedName>
        <fullName evidence="2">DUF5134 domain-containing protein</fullName>
    </submittedName>
</protein>
<accession>A0A5R8NVA0</accession>
<dbReference type="Proteomes" id="UP000306378">
    <property type="component" value="Unassembled WGS sequence"/>
</dbReference>
<evidence type="ECO:0000313" key="2">
    <source>
        <dbReference type="EMBL" id="TLF79435.1"/>
    </source>
</evidence>
<keyword evidence="1" id="KW-0812">Transmembrane</keyword>
<dbReference type="InterPro" id="IPR033458">
    <property type="entry name" value="DUF5134"/>
</dbReference>
<feature type="transmembrane region" description="Helical" evidence="1">
    <location>
        <begin position="130"/>
        <end position="151"/>
    </location>
</feature>
<dbReference type="EMBL" id="VBUT01000003">
    <property type="protein sequence ID" value="TLF79435.1"/>
    <property type="molecule type" value="Genomic_DNA"/>
</dbReference>
<feature type="transmembrane region" description="Helical" evidence="1">
    <location>
        <begin position="98"/>
        <end position="118"/>
    </location>
</feature>
<feature type="transmembrane region" description="Helical" evidence="1">
    <location>
        <begin position="75"/>
        <end position="92"/>
    </location>
</feature>
<organism evidence="2 3">
    <name type="scientific">Nocardia cyriacigeorgica</name>
    <dbReference type="NCBI Taxonomy" id="135487"/>
    <lineage>
        <taxon>Bacteria</taxon>
        <taxon>Bacillati</taxon>
        <taxon>Actinomycetota</taxon>
        <taxon>Actinomycetes</taxon>
        <taxon>Mycobacteriales</taxon>
        <taxon>Nocardiaceae</taxon>
        <taxon>Nocardia</taxon>
    </lineage>
</organism>
<sequence length="224" mass="23230">MDNGVHGRCGERRCGVAEFVLEYAALRWMVVGAFVIAAVVVLARVMAPVPAAVAADASPARVGCSADAHHRESDAAHLIMCAVMLAMLVFPVHAHGPAMRGVLISMTVAFAMLLAVRVVEWQVEGRVLPVARVGALGYHMVAAAVMLYAMSGHSASDHNAGPSSAAVIALALLFAVDAAVLLGCAVTRRDLPWLDHAGARPAALVPHLVMDLGTAYMLIAAVAG</sequence>
<dbReference type="AlphaFoldDB" id="A0A5R8NVA0"/>
<reference evidence="2 3" key="1">
    <citation type="submission" date="2019-05" db="EMBL/GenBank/DDBJ databases">
        <title>Genomes sequences of two Nocardia cyriacigeorgica environmental isolates, type strains Nocardia asteroides ATCC 19247 and Nocardia cyriacigeorgica DSM 44484.</title>
        <authorList>
            <person name="Vautrin F."/>
            <person name="Bergeron E."/>
            <person name="Dubost A."/>
            <person name="Abrouk D."/>
            <person name="Rodriguez Nava V."/>
            <person name="Pujic P."/>
        </authorList>
    </citation>
    <scope>NUCLEOTIDE SEQUENCE [LARGE SCALE GENOMIC DNA]</scope>
    <source>
        <strain evidence="2 3">EML 446</strain>
    </source>
</reference>
<comment type="caution">
    <text evidence="2">The sequence shown here is derived from an EMBL/GenBank/DDBJ whole genome shotgun (WGS) entry which is preliminary data.</text>
</comment>
<feature type="transmembrane region" description="Helical" evidence="1">
    <location>
        <begin position="28"/>
        <end position="54"/>
    </location>
</feature>
<dbReference type="Pfam" id="PF17197">
    <property type="entry name" value="DUF5134"/>
    <property type="match status" value="1"/>
</dbReference>
<feature type="transmembrane region" description="Helical" evidence="1">
    <location>
        <begin position="163"/>
        <end position="186"/>
    </location>
</feature>
<proteinExistence type="predicted"/>
<keyword evidence="1" id="KW-1133">Transmembrane helix</keyword>
<gene>
    <name evidence="2" type="ORF">FEK34_08785</name>
</gene>
<evidence type="ECO:0000313" key="3">
    <source>
        <dbReference type="Proteomes" id="UP000306378"/>
    </source>
</evidence>